<feature type="binding site" evidence="3">
    <location>
        <position position="233"/>
    </location>
    <ligand>
        <name>a divalent metal cation</name>
        <dbReference type="ChEBI" id="CHEBI:60240"/>
    </ligand>
</feature>
<dbReference type="SUPFAM" id="SSF63829">
    <property type="entry name" value="Calcium-dependent phosphotriesterase"/>
    <property type="match status" value="1"/>
</dbReference>
<feature type="domain" description="SMP-30/Gluconolactonase/LRE-like region" evidence="5">
    <location>
        <begin position="47"/>
        <end position="289"/>
    </location>
</feature>
<evidence type="ECO:0000256" key="2">
    <source>
        <dbReference type="PIRSR" id="PIRSR605511-1"/>
    </source>
</evidence>
<evidence type="ECO:0000313" key="6">
    <source>
        <dbReference type="EMBL" id="WKN37527.1"/>
    </source>
</evidence>
<evidence type="ECO:0000256" key="1">
    <source>
        <dbReference type="ARBA" id="ARBA00022801"/>
    </source>
</evidence>
<evidence type="ECO:0000259" key="5">
    <source>
        <dbReference type="Pfam" id="PF08450"/>
    </source>
</evidence>
<keyword evidence="3" id="KW-0862">Zinc</keyword>
<feature type="active site" description="Proton donor/acceptor" evidence="2">
    <location>
        <position position="233"/>
    </location>
</feature>
<organism evidence="6">
    <name type="scientific">Roseihalotalea indica</name>
    <dbReference type="NCBI Taxonomy" id="2867963"/>
    <lineage>
        <taxon>Bacteria</taxon>
        <taxon>Pseudomonadati</taxon>
        <taxon>Bacteroidota</taxon>
        <taxon>Cytophagia</taxon>
        <taxon>Cytophagales</taxon>
        <taxon>Catalimonadaceae</taxon>
        <taxon>Roseihalotalea</taxon>
    </lineage>
</organism>
<dbReference type="GO" id="GO:0046872">
    <property type="term" value="F:metal ion binding"/>
    <property type="evidence" value="ECO:0007669"/>
    <property type="project" value="UniProtKB-KW"/>
</dbReference>
<feature type="binding site" evidence="3">
    <location>
        <position position="189"/>
    </location>
    <ligand>
        <name>a divalent metal cation</name>
        <dbReference type="ChEBI" id="CHEBI:60240"/>
    </ligand>
</feature>
<gene>
    <name evidence="6" type="ORF">K4G66_02235</name>
</gene>
<reference evidence="6" key="1">
    <citation type="journal article" date="2023" name="Comput. Struct. Biotechnol. J.">
        <title>Discovery of a novel marine Bacteroidetes with a rich repertoire of carbohydrate-active enzymes.</title>
        <authorList>
            <person name="Chen B."/>
            <person name="Liu G."/>
            <person name="Chen Q."/>
            <person name="Wang H."/>
            <person name="Liu L."/>
            <person name="Tang K."/>
        </authorList>
    </citation>
    <scope>NUCLEOTIDE SEQUENCE</scope>
    <source>
        <strain evidence="6">TK19036</strain>
    </source>
</reference>
<evidence type="ECO:0000256" key="3">
    <source>
        <dbReference type="PIRSR" id="PIRSR605511-2"/>
    </source>
</evidence>
<dbReference type="GO" id="GO:0016787">
    <property type="term" value="F:hydrolase activity"/>
    <property type="evidence" value="ECO:0007669"/>
    <property type="project" value="UniProtKB-KW"/>
</dbReference>
<keyword evidence="3" id="KW-0479">Metal-binding</keyword>
<dbReference type="PRINTS" id="PR01790">
    <property type="entry name" value="SMP30FAMILY"/>
</dbReference>
<dbReference type="PANTHER" id="PTHR47572:SF4">
    <property type="entry name" value="LACTONASE DRP35"/>
    <property type="match status" value="1"/>
</dbReference>
<dbReference type="InterPro" id="IPR005511">
    <property type="entry name" value="SMP-30"/>
</dbReference>
<keyword evidence="4" id="KW-0732">Signal</keyword>
<dbReference type="InterPro" id="IPR051262">
    <property type="entry name" value="SMP-30/CGR1_Lactonase"/>
</dbReference>
<keyword evidence="1" id="KW-0378">Hydrolase</keyword>
<dbReference type="InterPro" id="IPR011042">
    <property type="entry name" value="6-blade_b-propeller_TolB-like"/>
</dbReference>
<dbReference type="Pfam" id="PF08450">
    <property type="entry name" value="SGL"/>
    <property type="match status" value="1"/>
</dbReference>
<reference evidence="6" key="2">
    <citation type="journal article" date="2024" name="Antonie Van Leeuwenhoek">
        <title>Roseihalotalea indica gen. nov., sp. nov., a halophilic Bacteroidetes from mesopelagic Southwest Indian Ocean with higher carbohydrate metabolic potential.</title>
        <authorList>
            <person name="Chen B."/>
            <person name="Zhang M."/>
            <person name="Lin D."/>
            <person name="Ye J."/>
            <person name="Tang K."/>
        </authorList>
    </citation>
    <scope>NUCLEOTIDE SEQUENCE</scope>
    <source>
        <strain evidence="6">TK19036</strain>
    </source>
</reference>
<feature type="chain" id="PRO_5041210495" evidence="4">
    <location>
        <begin position="24"/>
        <end position="303"/>
    </location>
</feature>
<feature type="signal peptide" evidence="4">
    <location>
        <begin position="1"/>
        <end position="23"/>
    </location>
</feature>
<protein>
    <submittedName>
        <fullName evidence="6">SMP-30/gluconolactonase/LRE family protein</fullName>
    </submittedName>
</protein>
<proteinExistence type="predicted"/>
<feature type="binding site" evidence="3">
    <location>
        <position position="49"/>
    </location>
    <ligand>
        <name>a divalent metal cation</name>
        <dbReference type="ChEBI" id="CHEBI:60240"/>
    </ligand>
</feature>
<feature type="binding site" evidence="3">
    <location>
        <position position="134"/>
    </location>
    <ligand>
        <name>substrate</name>
    </ligand>
</feature>
<accession>A0AA49JIY7</accession>
<dbReference type="AlphaFoldDB" id="A0AA49JIY7"/>
<dbReference type="PANTHER" id="PTHR47572">
    <property type="entry name" value="LIPOPROTEIN-RELATED"/>
    <property type="match status" value="1"/>
</dbReference>
<dbReference type="EMBL" id="CP120682">
    <property type="protein sequence ID" value="WKN37527.1"/>
    <property type="molecule type" value="Genomic_DNA"/>
</dbReference>
<sequence>MHRTILLTLCIVCFVLSSAVSQAKKEKKGSLVAKGAELQQVASDYTFTEGPAVDEKGNVYFTDQPNNRILKWSTDGTVSVFMEDAGRANGLYFDNEGNLIACADAKNELWKIDQDKNVSVLIDNFEGKKLNGPNDLWVSPNGGIYLTDPFYKRDYWDHSEPEIESQNVYYLAPGAKALTLAADNLKQPNGIVGSPDGKTLYVADIGDSKTYAYQINDDGSLSDRRLFVEMGSDGMTLDSKGNLYLTGKAGVTVFNPQGEQIDQIPINENWTANVCFGGKNQKKLFITAMKSLYTIDMKAKGAR</sequence>
<name>A0AA49JIY7_9BACT</name>
<comment type="cofactor">
    <cofactor evidence="3">
        <name>Zn(2+)</name>
        <dbReference type="ChEBI" id="CHEBI:29105"/>
    </cofactor>
    <text evidence="3">Binds 1 divalent metal cation per subunit.</text>
</comment>
<dbReference type="InterPro" id="IPR013658">
    <property type="entry name" value="SGL"/>
</dbReference>
<evidence type="ECO:0000256" key="4">
    <source>
        <dbReference type="SAM" id="SignalP"/>
    </source>
</evidence>
<dbReference type="Gene3D" id="2.120.10.30">
    <property type="entry name" value="TolB, C-terminal domain"/>
    <property type="match status" value="1"/>
</dbReference>